<feature type="domain" description="Methionyl/Leucyl tRNA synthetase" evidence="10">
    <location>
        <begin position="2"/>
        <end position="176"/>
    </location>
</feature>
<evidence type="ECO:0000256" key="8">
    <source>
        <dbReference type="RuleBase" id="RU363039"/>
    </source>
</evidence>
<sequence length="370" mass="41727">MNQVVDWVTNNLEDLSISRPVSRLSWGIRVPDDESQTIYVWVDALINYLTKAGYPNWPPGLEHAGGWPADVHVIGKDILRFHCIYWPALLLALDLPLPKRILSHAHWTMEKKKMSKSIGNVVNPFYAMERFGIDTMRFYMVHNGGISNDADYSNGWLTVEYKKHLQNGVGNLSARVTRPKQWSLRRAVQSYNDGTMRLQSTGEQINDSCVEHLARLDKLASTVDNEMLQLNPSHALQKIMGLIGETNAFISNAEPWVVVKKPDSEALVDRIILTAGESLRIAGILLQPFMPEKAAELLDLLGVENDKRTFSHAKVFIDGTYGTAFRTFGKEGIFPPPMLDDIMDMKPDSGKKHSSGNKKDRPLEVLKQDF</sequence>
<dbReference type="AlphaFoldDB" id="A0A8S9A0E8"/>
<dbReference type="SUPFAM" id="SSF52374">
    <property type="entry name" value="Nucleotidylyl transferase"/>
    <property type="match status" value="1"/>
</dbReference>
<dbReference type="InterPro" id="IPR009080">
    <property type="entry name" value="tRNAsynth_Ia_anticodon-bd"/>
</dbReference>
<evidence type="ECO:0000256" key="7">
    <source>
        <dbReference type="ARBA" id="ARBA00023146"/>
    </source>
</evidence>
<keyword evidence="6 8" id="KW-0648">Protein biosynthesis</keyword>
<reference evidence="12 13" key="1">
    <citation type="submission" date="2017-07" db="EMBL/GenBank/DDBJ databases">
        <title>Genome sequence of the Sordaria macrospora wild type strain R19027.</title>
        <authorList>
            <person name="Nowrousian M."/>
            <person name="Teichert I."/>
            <person name="Kueck U."/>
        </authorList>
    </citation>
    <scope>NUCLEOTIDE SEQUENCE [LARGE SCALE GENOMIC DNA]</scope>
    <source>
        <strain evidence="12 13">R19027</strain>
        <tissue evidence="12">Mycelium</tissue>
    </source>
</reference>
<dbReference type="Gene3D" id="3.40.50.620">
    <property type="entry name" value="HUPs"/>
    <property type="match status" value="1"/>
</dbReference>
<dbReference type="InterPro" id="IPR033911">
    <property type="entry name" value="MetRS_core"/>
</dbReference>
<evidence type="ECO:0000313" key="12">
    <source>
        <dbReference type="EMBL" id="KAA8636454.1"/>
    </source>
</evidence>
<organism evidence="12 13">
    <name type="scientific">Sordaria macrospora</name>
    <dbReference type="NCBI Taxonomy" id="5147"/>
    <lineage>
        <taxon>Eukaryota</taxon>
        <taxon>Fungi</taxon>
        <taxon>Dikarya</taxon>
        <taxon>Ascomycota</taxon>
        <taxon>Pezizomycotina</taxon>
        <taxon>Sordariomycetes</taxon>
        <taxon>Sordariomycetidae</taxon>
        <taxon>Sordariales</taxon>
        <taxon>Sordariaceae</taxon>
        <taxon>Sordaria</taxon>
    </lineage>
</organism>
<keyword evidence="5 8" id="KW-0067">ATP-binding</keyword>
<dbReference type="InterPro" id="IPR041872">
    <property type="entry name" value="Anticodon_Met"/>
</dbReference>
<evidence type="ECO:0000256" key="4">
    <source>
        <dbReference type="ARBA" id="ARBA00022741"/>
    </source>
</evidence>
<dbReference type="EMBL" id="NMPR01000004">
    <property type="protein sequence ID" value="KAA8636454.1"/>
    <property type="molecule type" value="Genomic_DNA"/>
</dbReference>
<dbReference type="VEuPathDB" id="FungiDB:SMAC_02609"/>
<dbReference type="PRINTS" id="PR01041">
    <property type="entry name" value="TRNASYNTHMET"/>
</dbReference>
<comment type="similarity">
    <text evidence="1 8">Belongs to the class-I aminoacyl-tRNA synthetase family.</text>
</comment>
<dbReference type="Pfam" id="PF09334">
    <property type="entry name" value="tRNA-synt_1g"/>
    <property type="match status" value="1"/>
</dbReference>
<dbReference type="PANTHER" id="PTHR43326:SF1">
    <property type="entry name" value="METHIONINE--TRNA LIGASE, MITOCHONDRIAL"/>
    <property type="match status" value="1"/>
</dbReference>
<dbReference type="Proteomes" id="UP000433876">
    <property type="component" value="Unassembled WGS sequence"/>
</dbReference>
<dbReference type="InterPro" id="IPR015413">
    <property type="entry name" value="Methionyl/Leucyl_tRNA_Synth"/>
</dbReference>
<dbReference type="Gene3D" id="2.170.220.10">
    <property type="match status" value="1"/>
</dbReference>
<dbReference type="Gene3D" id="1.10.730.10">
    <property type="entry name" value="Isoleucyl-tRNA Synthetase, Domain 1"/>
    <property type="match status" value="1"/>
</dbReference>
<comment type="caution">
    <text evidence="12">The sequence shown here is derived from an EMBL/GenBank/DDBJ whole genome shotgun (WGS) entry which is preliminary data.</text>
</comment>
<proteinExistence type="inferred from homology"/>
<evidence type="ECO:0000256" key="6">
    <source>
        <dbReference type="ARBA" id="ARBA00022917"/>
    </source>
</evidence>
<name>A0A8S9A0E8_SORMA</name>
<dbReference type="PANTHER" id="PTHR43326">
    <property type="entry name" value="METHIONYL-TRNA SYNTHETASE"/>
    <property type="match status" value="1"/>
</dbReference>
<feature type="region of interest" description="Disordered" evidence="9">
    <location>
        <begin position="344"/>
        <end position="370"/>
    </location>
</feature>
<evidence type="ECO:0000256" key="1">
    <source>
        <dbReference type="ARBA" id="ARBA00005594"/>
    </source>
</evidence>
<dbReference type="EC" id="6.1.1.10" evidence="2"/>
<dbReference type="InterPro" id="IPR014729">
    <property type="entry name" value="Rossmann-like_a/b/a_fold"/>
</dbReference>
<protein>
    <recommendedName>
        <fullName evidence="2">methionine--tRNA ligase</fullName>
        <ecNumber evidence="2">6.1.1.10</ecNumber>
    </recommendedName>
</protein>
<dbReference type="GO" id="GO:0005524">
    <property type="term" value="F:ATP binding"/>
    <property type="evidence" value="ECO:0007669"/>
    <property type="project" value="UniProtKB-KW"/>
</dbReference>
<keyword evidence="7 8" id="KW-0030">Aminoacyl-tRNA synthetase</keyword>
<feature type="domain" description="Methionyl-tRNA synthetase anticodon-binding" evidence="11">
    <location>
        <begin position="213"/>
        <end position="322"/>
    </location>
</feature>
<accession>A0A8S9A0E8</accession>
<keyword evidence="3 8" id="KW-0436">Ligase</keyword>
<keyword evidence="4 8" id="KW-0547">Nucleotide-binding</keyword>
<evidence type="ECO:0000313" key="13">
    <source>
        <dbReference type="Proteomes" id="UP000433876"/>
    </source>
</evidence>
<dbReference type="SUPFAM" id="SSF47323">
    <property type="entry name" value="Anticodon-binding domain of a subclass of class I aminoacyl-tRNA synthetases"/>
    <property type="match status" value="1"/>
</dbReference>
<evidence type="ECO:0000259" key="11">
    <source>
        <dbReference type="Pfam" id="PF19303"/>
    </source>
</evidence>
<gene>
    <name evidence="12" type="ORF">SMACR_02609</name>
</gene>
<evidence type="ECO:0000259" key="10">
    <source>
        <dbReference type="Pfam" id="PF09334"/>
    </source>
</evidence>
<evidence type="ECO:0000256" key="5">
    <source>
        <dbReference type="ARBA" id="ARBA00022840"/>
    </source>
</evidence>
<dbReference type="GO" id="GO:0004825">
    <property type="term" value="F:methionine-tRNA ligase activity"/>
    <property type="evidence" value="ECO:0007669"/>
    <property type="project" value="UniProtKB-EC"/>
</dbReference>
<dbReference type="InterPro" id="IPR023457">
    <property type="entry name" value="Met-tRNA_synth_2"/>
</dbReference>
<evidence type="ECO:0000256" key="2">
    <source>
        <dbReference type="ARBA" id="ARBA00012838"/>
    </source>
</evidence>
<evidence type="ECO:0000256" key="3">
    <source>
        <dbReference type="ARBA" id="ARBA00022598"/>
    </source>
</evidence>
<dbReference type="GO" id="GO:0006431">
    <property type="term" value="P:methionyl-tRNA aminoacylation"/>
    <property type="evidence" value="ECO:0007669"/>
    <property type="project" value="InterPro"/>
</dbReference>
<evidence type="ECO:0000256" key="9">
    <source>
        <dbReference type="SAM" id="MobiDB-lite"/>
    </source>
</evidence>
<dbReference type="Pfam" id="PF19303">
    <property type="entry name" value="Anticodon_3"/>
    <property type="match status" value="1"/>
</dbReference>